<feature type="compositionally biased region" description="Acidic residues" evidence="1">
    <location>
        <begin position="159"/>
        <end position="168"/>
    </location>
</feature>
<accession>A0ABZ1CJN6</accession>
<proteinExistence type="predicted"/>
<evidence type="ECO:0000313" key="2">
    <source>
        <dbReference type="EMBL" id="WRS38148.1"/>
    </source>
</evidence>
<organism evidence="2 3">
    <name type="scientific">Thiobacillus sedimenti</name>
    <dbReference type="NCBI Taxonomy" id="3110231"/>
    <lineage>
        <taxon>Bacteria</taxon>
        <taxon>Pseudomonadati</taxon>
        <taxon>Pseudomonadota</taxon>
        <taxon>Betaproteobacteria</taxon>
        <taxon>Nitrosomonadales</taxon>
        <taxon>Thiobacillaceae</taxon>
        <taxon>Thiobacillus</taxon>
    </lineage>
</organism>
<sequence length="184" mass="20450">MADYFEQTVIQQTIPDADMTPLERLLLLRIFGCERDHDGWYFFAEESPSTMIFATRAELEAALGAAPDPDSTAHRHVVEQLAELDPHDTEVELDLSGTSWEFFFQDIVKRSKTLRYLSVVAAFTCSKMRPDGFGGMAILITPDTIIGKSTNDLIEDFLAEAGLDDSDEAGPKRSHPTPPPDQGE</sequence>
<reference evidence="2 3" key="1">
    <citation type="submission" date="2023-12" db="EMBL/GenBank/DDBJ databases">
        <title>Thiobacillus sedimentum sp. nov., a chemolithoautotrophic sulfur-oxidizing bacterium isolated from freshwater sediment.</title>
        <authorList>
            <person name="Luo J."/>
            <person name="Dai C."/>
        </authorList>
    </citation>
    <scope>NUCLEOTIDE SEQUENCE [LARGE SCALE GENOMIC DNA]</scope>
    <source>
        <strain evidence="2 3">SCUT-2</strain>
    </source>
</reference>
<feature type="region of interest" description="Disordered" evidence="1">
    <location>
        <begin position="159"/>
        <end position="184"/>
    </location>
</feature>
<evidence type="ECO:0000256" key="1">
    <source>
        <dbReference type="SAM" id="MobiDB-lite"/>
    </source>
</evidence>
<name>A0ABZ1CJN6_9PROT</name>
<keyword evidence="3" id="KW-1185">Reference proteome</keyword>
<gene>
    <name evidence="2" type="ORF">VA613_08985</name>
</gene>
<evidence type="ECO:0000313" key="3">
    <source>
        <dbReference type="Proteomes" id="UP001334732"/>
    </source>
</evidence>
<dbReference type="Proteomes" id="UP001334732">
    <property type="component" value="Chromosome"/>
</dbReference>
<protein>
    <submittedName>
        <fullName evidence="2">Uncharacterized protein</fullName>
    </submittedName>
</protein>
<dbReference type="RefSeq" id="WP_324778748.1">
    <property type="nucleotide sequence ID" value="NZ_CP141769.1"/>
</dbReference>
<dbReference type="EMBL" id="CP141769">
    <property type="protein sequence ID" value="WRS38148.1"/>
    <property type="molecule type" value="Genomic_DNA"/>
</dbReference>